<dbReference type="RefSeq" id="WP_156516050.1">
    <property type="nucleotide sequence ID" value="NZ_JAWLKE010000004.1"/>
</dbReference>
<dbReference type="EMBL" id="JAWLKE010000004">
    <property type="protein sequence ID" value="MDV6231148.1"/>
    <property type="molecule type" value="Genomic_DNA"/>
</dbReference>
<organism evidence="2 3">
    <name type="scientific">Rhodococcus cercidiphylli</name>
    <dbReference type="NCBI Taxonomy" id="489916"/>
    <lineage>
        <taxon>Bacteria</taxon>
        <taxon>Bacillati</taxon>
        <taxon>Actinomycetota</taxon>
        <taxon>Actinomycetes</taxon>
        <taxon>Mycobacteriales</taxon>
        <taxon>Nocardiaceae</taxon>
        <taxon>Rhodococcus</taxon>
    </lineage>
</organism>
<name>A0ABU4AY23_9NOCA</name>
<protein>
    <submittedName>
        <fullName evidence="2">Uncharacterized protein</fullName>
    </submittedName>
</protein>
<feature type="region of interest" description="Disordered" evidence="1">
    <location>
        <begin position="1"/>
        <end position="22"/>
    </location>
</feature>
<proteinExistence type="predicted"/>
<reference evidence="2 3" key="1">
    <citation type="submission" date="2023-10" db="EMBL/GenBank/DDBJ databases">
        <title>Development of a sustainable strategy for remediation of hydrocarbon-contaminated territories based on the waste exchange concept.</title>
        <authorList>
            <person name="Krivoruchko A."/>
        </authorList>
    </citation>
    <scope>NUCLEOTIDE SEQUENCE [LARGE SCALE GENOMIC DNA]</scope>
    <source>
        <strain evidence="2 3">IEGM 1322</strain>
    </source>
</reference>
<comment type="caution">
    <text evidence="2">The sequence shown here is derived from an EMBL/GenBank/DDBJ whole genome shotgun (WGS) entry which is preliminary data.</text>
</comment>
<gene>
    <name evidence="2" type="ORF">R3P95_11360</name>
</gene>
<evidence type="ECO:0000313" key="3">
    <source>
        <dbReference type="Proteomes" id="UP001185899"/>
    </source>
</evidence>
<evidence type="ECO:0000313" key="2">
    <source>
        <dbReference type="EMBL" id="MDV6231148.1"/>
    </source>
</evidence>
<evidence type="ECO:0000256" key="1">
    <source>
        <dbReference type="SAM" id="MobiDB-lite"/>
    </source>
</evidence>
<sequence>MSRAITAPVRGRAKRKATRPVVRRESIATARLIPKRGTATPIELQYPHKTALENNR</sequence>
<keyword evidence="3" id="KW-1185">Reference proteome</keyword>
<accession>A0ABU4AY23</accession>
<dbReference type="Proteomes" id="UP001185899">
    <property type="component" value="Unassembled WGS sequence"/>
</dbReference>